<name>A0A4R5QL07_9PROT</name>
<dbReference type="PANTHER" id="PTHR43283">
    <property type="entry name" value="BETA-LACTAMASE-RELATED"/>
    <property type="match status" value="1"/>
</dbReference>
<proteinExistence type="predicted"/>
<organism evidence="3 4">
    <name type="scientific">Dankookia rubra</name>
    <dbReference type="NCBI Taxonomy" id="1442381"/>
    <lineage>
        <taxon>Bacteria</taxon>
        <taxon>Pseudomonadati</taxon>
        <taxon>Pseudomonadota</taxon>
        <taxon>Alphaproteobacteria</taxon>
        <taxon>Acetobacterales</taxon>
        <taxon>Roseomonadaceae</taxon>
        <taxon>Dankookia</taxon>
    </lineage>
</organism>
<evidence type="ECO:0000256" key="1">
    <source>
        <dbReference type="ARBA" id="ARBA00022801"/>
    </source>
</evidence>
<evidence type="ECO:0000313" key="4">
    <source>
        <dbReference type="Proteomes" id="UP000295096"/>
    </source>
</evidence>
<dbReference type="InterPro" id="IPR001466">
    <property type="entry name" value="Beta-lactam-related"/>
</dbReference>
<dbReference type="Pfam" id="PF00144">
    <property type="entry name" value="Beta-lactamase"/>
    <property type="match status" value="1"/>
</dbReference>
<dbReference type="Gene3D" id="3.40.710.10">
    <property type="entry name" value="DD-peptidase/beta-lactamase superfamily"/>
    <property type="match status" value="1"/>
</dbReference>
<keyword evidence="1 3" id="KW-0378">Hydrolase</keyword>
<sequence>MQHSSFADLAALSPPGSLGLYPAALASAIDFVLAHPSPWPRDIRGHIEAGFFEAPPDNAILGPVRPRGAPNGLLLRRGRLVARWGDTRQVDMTFSVAKSYLAILTGLAVGDGLIPDLDSPVRDLVDDGGFDSPQNSGITWRHLLTNTSEWEGTLFGKPDLIDRGRNLVVEGKGQKGLARPLHPPGTYWEYNDVRVNRLSLALLRRFGRPLPEVFAERIMRPIGASAAWQWHGYETSWVEVAGRRMQSVSGGGHWGGGVFIHAEDQARIGQLVLQDGVWDGRRLLPAGWVAQCRAPCALNLAYGLLWWLNTGRAKWPSASAESYTFSGAGGNITWVDPAAETVAVLRWVDATKLDGFMAAIGAALLG</sequence>
<dbReference type="Proteomes" id="UP000295096">
    <property type="component" value="Unassembled WGS sequence"/>
</dbReference>
<reference evidence="3 4" key="1">
    <citation type="journal article" date="2016" name="J. Microbiol.">
        <title>Dankookia rubra gen. nov., sp. nov., an alphaproteobacterium isolated from sediment of a shallow stream.</title>
        <authorList>
            <person name="Kim W.H."/>
            <person name="Kim D.H."/>
            <person name="Kang K."/>
            <person name="Ahn T.Y."/>
        </authorList>
    </citation>
    <scope>NUCLEOTIDE SEQUENCE [LARGE SCALE GENOMIC DNA]</scope>
    <source>
        <strain evidence="3 4">JCM30602</strain>
    </source>
</reference>
<dbReference type="PANTHER" id="PTHR43283:SF11">
    <property type="entry name" value="BETA-LACTAMASE-RELATED DOMAIN-CONTAINING PROTEIN"/>
    <property type="match status" value="1"/>
</dbReference>
<protein>
    <submittedName>
        <fullName evidence="3">Class C beta-lactamase-related serine hydrolase</fullName>
    </submittedName>
</protein>
<evidence type="ECO:0000259" key="2">
    <source>
        <dbReference type="Pfam" id="PF00144"/>
    </source>
</evidence>
<dbReference type="RefSeq" id="WP_133286939.1">
    <property type="nucleotide sequence ID" value="NZ_SMSJ01000002.1"/>
</dbReference>
<dbReference type="SUPFAM" id="SSF56601">
    <property type="entry name" value="beta-lactamase/transpeptidase-like"/>
    <property type="match status" value="1"/>
</dbReference>
<keyword evidence="4" id="KW-1185">Reference proteome</keyword>
<dbReference type="AlphaFoldDB" id="A0A4R5QL07"/>
<dbReference type="GO" id="GO:0016787">
    <property type="term" value="F:hydrolase activity"/>
    <property type="evidence" value="ECO:0007669"/>
    <property type="project" value="UniProtKB-KW"/>
</dbReference>
<dbReference type="OrthoDB" id="9814204at2"/>
<dbReference type="EMBL" id="SMSJ01000002">
    <property type="protein sequence ID" value="TDH64174.1"/>
    <property type="molecule type" value="Genomic_DNA"/>
</dbReference>
<dbReference type="InterPro" id="IPR012338">
    <property type="entry name" value="Beta-lactam/transpept-like"/>
</dbReference>
<comment type="caution">
    <text evidence="3">The sequence shown here is derived from an EMBL/GenBank/DDBJ whole genome shotgun (WGS) entry which is preliminary data.</text>
</comment>
<feature type="domain" description="Beta-lactamase-related" evidence="2">
    <location>
        <begin position="92"/>
        <end position="345"/>
    </location>
</feature>
<evidence type="ECO:0000313" key="3">
    <source>
        <dbReference type="EMBL" id="TDH64174.1"/>
    </source>
</evidence>
<dbReference type="InterPro" id="IPR050789">
    <property type="entry name" value="Diverse_Enzym_Activities"/>
</dbReference>
<gene>
    <name evidence="3" type="ORF">E2C06_02150</name>
</gene>
<accession>A0A4R5QL07</accession>